<name>A0AAD8JYY1_TARER</name>
<sequence length="231" mass="26138">MIMKKTAKFYGLSNEIWRFIFTLLVTSDSGATDLACLSATCRKFHKLSRNPKVLKAVSFEEFDIDEYIEHHHVKDLLCLCARAGNPAAESMLGKALLCNDAFFWGIILEYDLPRIAPHALLSGQLRFQGLVRRYIRDAADEDIAVMRVPLFTYMVFVLGFDMAEYCGMFLAVANMCSFYLEEGFNVEHGIPMAPLRGLYMALPQLTPPSGEAHRARVLEIYDEMIPLPSPK</sequence>
<evidence type="ECO:0000313" key="2">
    <source>
        <dbReference type="Proteomes" id="UP001229421"/>
    </source>
</evidence>
<keyword evidence="2" id="KW-1185">Reference proteome</keyword>
<organism evidence="1 2">
    <name type="scientific">Tagetes erecta</name>
    <name type="common">African marigold</name>
    <dbReference type="NCBI Taxonomy" id="13708"/>
    <lineage>
        <taxon>Eukaryota</taxon>
        <taxon>Viridiplantae</taxon>
        <taxon>Streptophyta</taxon>
        <taxon>Embryophyta</taxon>
        <taxon>Tracheophyta</taxon>
        <taxon>Spermatophyta</taxon>
        <taxon>Magnoliopsida</taxon>
        <taxon>eudicotyledons</taxon>
        <taxon>Gunneridae</taxon>
        <taxon>Pentapetalae</taxon>
        <taxon>asterids</taxon>
        <taxon>campanulids</taxon>
        <taxon>Asterales</taxon>
        <taxon>Asteraceae</taxon>
        <taxon>Asteroideae</taxon>
        <taxon>Heliantheae alliance</taxon>
        <taxon>Tageteae</taxon>
        <taxon>Tagetes</taxon>
    </lineage>
</organism>
<dbReference type="InterPro" id="IPR036047">
    <property type="entry name" value="F-box-like_dom_sf"/>
</dbReference>
<dbReference type="EMBL" id="JAUHHV010000009">
    <property type="protein sequence ID" value="KAK1412409.1"/>
    <property type="molecule type" value="Genomic_DNA"/>
</dbReference>
<accession>A0AAD8JYY1</accession>
<evidence type="ECO:0000313" key="1">
    <source>
        <dbReference type="EMBL" id="KAK1412409.1"/>
    </source>
</evidence>
<dbReference type="SUPFAM" id="SSF81383">
    <property type="entry name" value="F-box domain"/>
    <property type="match status" value="1"/>
</dbReference>
<dbReference type="Proteomes" id="UP001229421">
    <property type="component" value="Unassembled WGS sequence"/>
</dbReference>
<dbReference type="CDD" id="cd09917">
    <property type="entry name" value="F-box_SF"/>
    <property type="match status" value="1"/>
</dbReference>
<proteinExistence type="predicted"/>
<comment type="caution">
    <text evidence="1">The sequence shown here is derived from an EMBL/GenBank/DDBJ whole genome shotgun (WGS) entry which is preliminary data.</text>
</comment>
<reference evidence="1" key="1">
    <citation type="journal article" date="2023" name="bioRxiv">
        <title>Improved chromosome-level genome assembly for marigold (Tagetes erecta).</title>
        <authorList>
            <person name="Jiang F."/>
            <person name="Yuan L."/>
            <person name="Wang S."/>
            <person name="Wang H."/>
            <person name="Xu D."/>
            <person name="Wang A."/>
            <person name="Fan W."/>
        </authorList>
    </citation>
    <scope>NUCLEOTIDE SEQUENCE</scope>
    <source>
        <strain evidence="1">WSJ</strain>
        <tissue evidence="1">Leaf</tissue>
    </source>
</reference>
<evidence type="ECO:0008006" key="3">
    <source>
        <dbReference type="Google" id="ProtNLM"/>
    </source>
</evidence>
<gene>
    <name evidence="1" type="ORF">QVD17_33638</name>
</gene>
<dbReference type="AlphaFoldDB" id="A0AAD8JYY1"/>
<protein>
    <recommendedName>
        <fullName evidence="3">F-box domain-containing protein</fullName>
    </recommendedName>
</protein>